<protein>
    <submittedName>
        <fullName evidence="2">Molybdopterin biosynthesis protein MoeA</fullName>
    </submittedName>
</protein>
<evidence type="ECO:0000259" key="1">
    <source>
        <dbReference type="SMART" id="SM00852"/>
    </source>
</evidence>
<comment type="caution">
    <text evidence="2">The sequence shown here is derived from an EMBL/GenBank/DDBJ whole genome shotgun (WGS) entry which is preliminary data.</text>
</comment>
<dbReference type="Gene3D" id="3.40.980.10">
    <property type="entry name" value="MoaB/Mog-like domain"/>
    <property type="match status" value="1"/>
</dbReference>
<dbReference type="PANTHER" id="PTHR13939:SF0">
    <property type="entry name" value="NMN AMIDOHYDROLASE-LIKE PROTEIN YFAY"/>
    <property type="match status" value="1"/>
</dbReference>
<sequence length="345" mass="37309">MSLKKVPVEEAVGMILPHDITEIVPGKKKGPAFRKGHVIRPEDVEHLKRLGKEHIFCLELEEGELHEDDAALRLARAVAGPNILWDEDPKEGKVGFRAKVDGLFKVDVEGLYKMNLLGEVMLSTIHNNTVVRAGDQVAAGRAIPLIIKESIIDEVESIGESRGGLISIAQWKIKRGAIVITGREVFEGRVKDAFGKRMAEKLSSLGIIVVSTVLCPDEPERIAQEIRAAIDRGAEMVLCTGGMSVDPDDVTRYGIRLAGGTDEVYGSPVLPGAMFLVSYINDIPILGIPACGMYFKVTVLDLILPRVVAGERITREKIAALGHGGLCLNCKSCKFPVCPFGKGGG</sequence>
<feature type="domain" description="MoaB/Mog" evidence="1">
    <location>
        <begin position="177"/>
        <end position="309"/>
    </location>
</feature>
<dbReference type="PATRIC" id="fig|1156395.6.peg.1072"/>
<name>A0A1B9F776_9BACT</name>
<dbReference type="AlphaFoldDB" id="A0A1B9F776"/>
<dbReference type="InterPro" id="IPR050101">
    <property type="entry name" value="CinA"/>
</dbReference>
<dbReference type="SMART" id="SM00852">
    <property type="entry name" value="MoCF_biosynth"/>
    <property type="match status" value="1"/>
</dbReference>
<proteinExistence type="predicted"/>
<dbReference type="UniPathway" id="UPA00344"/>
<evidence type="ECO:0000313" key="2">
    <source>
        <dbReference type="EMBL" id="OCC15704.1"/>
    </source>
</evidence>
<reference evidence="2 3" key="1">
    <citation type="submission" date="2016-06" db="EMBL/GenBank/DDBJ databases">
        <title>Respiratory ammonification of nitrate coupled to the oxidation of elemental sulfur in deep-sea autotrophic thermophilic bacteria.</title>
        <authorList>
            <person name="Slobodkina G.B."/>
            <person name="Mardanov A.V."/>
            <person name="Ravin N.V."/>
            <person name="Frolova A.A."/>
            <person name="Viryasiv M.B."/>
            <person name="Chernyh N.A."/>
            <person name="Bonch-Osmolovskaya E.A."/>
            <person name="Slobodkin A.I."/>
        </authorList>
    </citation>
    <scope>NUCLEOTIDE SEQUENCE [LARGE SCALE GENOMIC DNA]</scope>
    <source>
        <strain evidence="2 3">S69</strain>
    </source>
</reference>
<dbReference type="InterPro" id="IPR001453">
    <property type="entry name" value="MoaB/Mog_dom"/>
</dbReference>
<dbReference type="CDD" id="cd03522">
    <property type="entry name" value="MoeA_like"/>
    <property type="match status" value="1"/>
</dbReference>
<dbReference type="RefSeq" id="WP_067617135.1">
    <property type="nucleotide sequence ID" value="NZ_MAGO01000004.1"/>
</dbReference>
<organism evidence="2 3">
    <name type="scientific">Dissulfuribacter thermophilus</name>
    <dbReference type="NCBI Taxonomy" id="1156395"/>
    <lineage>
        <taxon>Bacteria</taxon>
        <taxon>Pseudomonadati</taxon>
        <taxon>Thermodesulfobacteriota</taxon>
        <taxon>Dissulfuribacteria</taxon>
        <taxon>Dissulfuribacterales</taxon>
        <taxon>Dissulfuribacteraceae</taxon>
        <taxon>Dissulfuribacter</taxon>
    </lineage>
</organism>
<dbReference type="STRING" id="1156395.DBT_1055"/>
<gene>
    <name evidence="2" type="ORF">DBT_1055</name>
</gene>
<accession>A0A1B9F776</accession>
<keyword evidence="3" id="KW-1185">Reference proteome</keyword>
<dbReference type="Proteomes" id="UP000093080">
    <property type="component" value="Unassembled WGS sequence"/>
</dbReference>
<dbReference type="InterPro" id="IPR036425">
    <property type="entry name" value="MoaB/Mog-like_dom_sf"/>
</dbReference>
<dbReference type="SUPFAM" id="SSF53218">
    <property type="entry name" value="Molybdenum cofactor biosynthesis proteins"/>
    <property type="match status" value="1"/>
</dbReference>
<dbReference type="PANTHER" id="PTHR13939">
    <property type="entry name" value="NICOTINAMIDE-NUCLEOTIDE AMIDOHYDROLASE PNCC"/>
    <property type="match status" value="1"/>
</dbReference>
<dbReference type="OrthoDB" id="9767940at2"/>
<dbReference type="Pfam" id="PF00994">
    <property type="entry name" value="MoCF_biosynth"/>
    <property type="match status" value="1"/>
</dbReference>
<evidence type="ECO:0000313" key="3">
    <source>
        <dbReference type="Proteomes" id="UP000093080"/>
    </source>
</evidence>
<dbReference type="EMBL" id="MAGO01000004">
    <property type="protein sequence ID" value="OCC15704.1"/>
    <property type="molecule type" value="Genomic_DNA"/>
</dbReference>